<feature type="region of interest" description="Disordered" evidence="1">
    <location>
        <begin position="175"/>
        <end position="205"/>
    </location>
</feature>
<dbReference type="PANTHER" id="PTHR37710:SF1">
    <property type="entry name" value="TRANSMEMBRANE PROTEIN"/>
    <property type="match status" value="1"/>
</dbReference>
<reference evidence="2 3" key="1">
    <citation type="journal article" date="2023" name="BMC Biotechnol.">
        <title>Vitis rotundifolia cv Carlos genome sequencing.</title>
        <authorList>
            <person name="Huff M."/>
            <person name="Hulse-Kemp A."/>
            <person name="Scheffler B."/>
            <person name="Youngblood R."/>
            <person name="Simpson S."/>
            <person name="Babiker E."/>
            <person name="Staton M."/>
        </authorList>
    </citation>
    <scope>NUCLEOTIDE SEQUENCE [LARGE SCALE GENOMIC DNA]</scope>
    <source>
        <tissue evidence="2">Leaf</tissue>
    </source>
</reference>
<comment type="caution">
    <text evidence="2">The sequence shown here is derived from an EMBL/GenBank/DDBJ whole genome shotgun (WGS) entry which is preliminary data.</text>
</comment>
<feature type="compositionally biased region" description="Basic and acidic residues" evidence="1">
    <location>
        <begin position="190"/>
        <end position="202"/>
    </location>
</feature>
<feature type="region of interest" description="Disordered" evidence="1">
    <location>
        <begin position="303"/>
        <end position="329"/>
    </location>
</feature>
<feature type="region of interest" description="Disordered" evidence="1">
    <location>
        <begin position="250"/>
        <end position="272"/>
    </location>
</feature>
<keyword evidence="3" id="KW-1185">Reference proteome</keyword>
<dbReference type="Proteomes" id="UP001168098">
    <property type="component" value="Unassembled WGS sequence"/>
</dbReference>
<name>A0AA39AME9_VITRO</name>
<feature type="compositionally biased region" description="Polar residues" evidence="1">
    <location>
        <begin position="177"/>
        <end position="186"/>
    </location>
</feature>
<dbReference type="AlphaFoldDB" id="A0AA39AME9"/>
<proteinExistence type="predicted"/>
<evidence type="ECO:0000313" key="3">
    <source>
        <dbReference type="Proteomes" id="UP001168098"/>
    </source>
</evidence>
<gene>
    <name evidence="2" type="ORF">PVL29_001308</name>
</gene>
<protein>
    <submittedName>
        <fullName evidence="2">Uncharacterized protein</fullName>
    </submittedName>
</protein>
<sequence length="329" mass="36613">MDSRASSFSSMESITPAGMRCRRRPLHTCGASILAMSHNAYMKVQGFNGPIGSVTKKMATLATSACPFVYAIQCQWLALLSFVDDLILAIEDKIERLFPPSTHVFNKLDELLHIAETLPGRFDDAADKLPLIIQRVPLLDWVLAHVVSWLNFFLSLLADWGADAAREKEIMVDKNCTDPNNGSSSVGKVHQIESRGESEDMVKSPAEVQGEVLKCTYKEALEKGAKDENEMKEDDSEEMVKTMLQKKVGVRTEKNGGQENEKNGKEESMQGMVIEEEVGVETEKNVSKDEECISNDDPILDLFESGWHMKPGRGAQSPSQSQSKLEEWN</sequence>
<feature type="compositionally biased region" description="Basic and acidic residues" evidence="1">
    <location>
        <begin position="250"/>
        <end position="268"/>
    </location>
</feature>
<dbReference type="PANTHER" id="PTHR37710">
    <property type="entry name" value="TRANSMEMBRANE PROTEIN"/>
    <property type="match status" value="1"/>
</dbReference>
<evidence type="ECO:0000256" key="1">
    <source>
        <dbReference type="SAM" id="MobiDB-lite"/>
    </source>
</evidence>
<evidence type="ECO:0000313" key="2">
    <source>
        <dbReference type="EMBL" id="KAJ9709782.1"/>
    </source>
</evidence>
<accession>A0AA39AME9</accession>
<dbReference type="EMBL" id="JARBHA010000001">
    <property type="protein sequence ID" value="KAJ9709782.1"/>
    <property type="molecule type" value="Genomic_DNA"/>
</dbReference>
<organism evidence="2 3">
    <name type="scientific">Vitis rotundifolia</name>
    <name type="common">Muscadine grape</name>
    <dbReference type="NCBI Taxonomy" id="103349"/>
    <lineage>
        <taxon>Eukaryota</taxon>
        <taxon>Viridiplantae</taxon>
        <taxon>Streptophyta</taxon>
        <taxon>Embryophyta</taxon>
        <taxon>Tracheophyta</taxon>
        <taxon>Spermatophyta</taxon>
        <taxon>Magnoliopsida</taxon>
        <taxon>eudicotyledons</taxon>
        <taxon>Gunneridae</taxon>
        <taxon>Pentapetalae</taxon>
        <taxon>rosids</taxon>
        <taxon>Vitales</taxon>
        <taxon>Vitaceae</taxon>
        <taxon>Viteae</taxon>
        <taxon>Vitis</taxon>
    </lineage>
</organism>